<name>A0A251T247_HELAN</name>
<evidence type="ECO:0000313" key="2">
    <source>
        <dbReference type="EMBL" id="KAF5777959.1"/>
    </source>
</evidence>
<dbReference type="InParanoid" id="A0A251T247"/>
<keyword evidence="1" id="KW-0472">Membrane</keyword>
<reference evidence="2" key="3">
    <citation type="submission" date="2020-06" db="EMBL/GenBank/DDBJ databases">
        <title>Helianthus annuus Genome sequencing and assembly Release 2.</title>
        <authorList>
            <person name="Gouzy J."/>
            <person name="Langlade N."/>
            <person name="Munos S."/>
        </authorList>
    </citation>
    <scope>NUCLEOTIDE SEQUENCE</scope>
    <source>
        <tissue evidence="2">Leaves</tissue>
    </source>
</reference>
<keyword evidence="1" id="KW-1133">Transmembrane helix</keyword>
<gene>
    <name evidence="3" type="ORF">HannXRQ_Chr12g0370721</name>
    <name evidence="2" type="ORF">HanXRQr2_Chr12g0541881</name>
</gene>
<reference evidence="3" key="2">
    <citation type="submission" date="2017-02" db="EMBL/GenBank/DDBJ databases">
        <title>Sunflower complete genome.</title>
        <authorList>
            <person name="Langlade N."/>
            <person name="Munos S."/>
        </authorList>
    </citation>
    <scope>NUCLEOTIDE SEQUENCE [LARGE SCALE GENOMIC DNA]</scope>
    <source>
        <tissue evidence="3">Leaves</tissue>
    </source>
</reference>
<keyword evidence="4" id="KW-1185">Reference proteome</keyword>
<protein>
    <submittedName>
        <fullName evidence="3">Uncharacterized protein</fullName>
    </submittedName>
</protein>
<evidence type="ECO:0000313" key="3">
    <source>
        <dbReference type="EMBL" id="OTG05180.1"/>
    </source>
</evidence>
<evidence type="ECO:0000256" key="1">
    <source>
        <dbReference type="SAM" id="Phobius"/>
    </source>
</evidence>
<dbReference type="AlphaFoldDB" id="A0A251T247"/>
<proteinExistence type="predicted"/>
<reference evidence="2 4" key="1">
    <citation type="journal article" date="2017" name="Nature">
        <title>The sunflower genome provides insights into oil metabolism, flowering and Asterid evolution.</title>
        <authorList>
            <person name="Badouin H."/>
            <person name="Gouzy J."/>
            <person name="Grassa C.J."/>
            <person name="Murat F."/>
            <person name="Staton S.E."/>
            <person name="Cottret L."/>
            <person name="Lelandais-Briere C."/>
            <person name="Owens G.L."/>
            <person name="Carrere S."/>
            <person name="Mayjonade B."/>
            <person name="Legrand L."/>
            <person name="Gill N."/>
            <person name="Kane N.C."/>
            <person name="Bowers J.E."/>
            <person name="Hubner S."/>
            <person name="Bellec A."/>
            <person name="Berard A."/>
            <person name="Berges H."/>
            <person name="Blanchet N."/>
            <person name="Boniface M.C."/>
            <person name="Brunel D."/>
            <person name="Catrice O."/>
            <person name="Chaidir N."/>
            <person name="Claudel C."/>
            <person name="Donnadieu C."/>
            <person name="Faraut T."/>
            <person name="Fievet G."/>
            <person name="Helmstetter N."/>
            <person name="King M."/>
            <person name="Knapp S.J."/>
            <person name="Lai Z."/>
            <person name="Le Paslier M.C."/>
            <person name="Lippi Y."/>
            <person name="Lorenzon L."/>
            <person name="Mandel J.R."/>
            <person name="Marage G."/>
            <person name="Marchand G."/>
            <person name="Marquand E."/>
            <person name="Bret-Mestries E."/>
            <person name="Morien E."/>
            <person name="Nambeesan S."/>
            <person name="Nguyen T."/>
            <person name="Pegot-Espagnet P."/>
            <person name="Pouilly N."/>
            <person name="Raftis F."/>
            <person name="Sallet E."/>
            <person name="Schiex T."/>
            <person name="Thomas J."/>
            <person name="Vandecasteele C."/>
            <person name="Vares D."/>
            <person name="Vear F."/>
            <person name="Vautrin S."/>
            <person name="Crespi M."/>
            <person name="Mangin B."/>
            <person name="Burke J.M."/>
            <person name="Salse J."/>
            <person name="Munos S."/>
            <person name="Vincourt P."/>
            <person name="Rieseberg L.H."/>
            <person name="Langlade N.B."/>
        </authorList>
    </citation>
    <scope>NUCLEOTIDE SEQUENCE [LARGE SCALE GENOMIC DNA]</scope>
    <source>
        <strain evidence="4">cv. SF193</strain>
        <tissue evidence="2">Leaves</tissue>
    </source>
</reference>
<dbReference type="EMBL" id="CM007901">
    <property type="protein sequence ID" value="OTG05180.1"/>
    <property type="molecule type" value="Genomic_DNA"/>
</dbReference>
<evidence type="ECO:0000313" key="4">
    <source>
        <dbReference type="Proteomes" id="UP000215914"/>
    </source>
</evidence>
<organism evidence="3 4">
    <name type="scientific">Helianthus annuus</name>
    <name type="common">Common sunflower</name>
    <dbReference type="NCBI Taxonomy" id="4232"/>
    <lineage>
        <taxon>Eukaryota</taxon>
        <taxon>Viridiplantae</taxon>
        <taxon>Streptophyta</taxon>
        <taxon>Embryophyta</taxon>
        <taxon>Tracheophyta</taxon>
        <taxon>Spermatophyta</taxon>
        <taxon>Magnoliopsida</taxon>
        <taxon>eudicotyledons</taxon>
        <taxon>Gunneridae</taxon>
        <taxon>Pentapetalae</taxon>
        <taxon>asterids</taxon>
        <taxon>campanulids</taxon>
        <taxon>Asterales</taxon>
        <taxon>Asteraceae</taxon>
        <taxon>Asteroideae</taxon>
        <taxon>Heliantheae alliance</taxon>
        <taxon>Heliantheae</taxon>
        <taxon>Helianthus</taxon>
    </lineage>
</organism>
<dbReference type="Gramene" id="mRNA:HanXRQr2_Chr12g0541881">
    <property type="protein sequence ID" value="CDS:HanXRQr2_Chr12g0541881.1"/>
    <property type="gene ID" value="HanXRQr2_Chr12g0541881"/>
</dbReference>
<keyword evidence="1" id="KW-0812">Transmembrane</keyword>
<sequence>MVGEHLQPPLQPWWFPYFANSEPNCTIRDESKLLFLMQTLFSMITPLLFLTLILGVARTDCC</sequence>
<accession>A0A251T247</accession>
<dbReference type="Proteomes" id="UP000215914">
    <property type="component" value="Chromosome 12"/>
</dbReference>
<dbReference type="EMBL" id="MNCJ02000327">
    <property type="protein sequence ID" value="KAF5777959.1"/>
    <property type="molecule type" value="Genomic_DNA"/>
</dbReference>
<feature type="transmembrane region" description="Helical" evidence="1">
    <location>
        <begin position="33"/>
        <end position="57"/>
    </location>
</feature>